<proteinExistence type="predicted"/>
<dbReference type="Proteomes" id="UP000217758">
    <property type="component" value="Chromosome"/>
</dbReference>
<evidence type="ECO:0000313" key="1">
    <source>
        <dbReference type="EMBL" id="BAQ23635.1"/>
    </source>
</evidence>
<gene>
    <name evidence="1" type="ORF">SRT_03740</name>
</gene>
<dbReference type="EMBL" id="AP014612">
    <property type="protein sequence ID" value="BAQ23635.1"/>
    <property type="molecule type" value="Genomic_DNA"/>
</dbReference>
<protein>
    <submittedName>
        <fullName evidence="1">Uncharacterized protein</fullName>
    </submittedName>
</protein>
<reference evidence="1 2" key="1">
    <citation type="journal article" date="2016" name="Microbiol. Immunol.">
        <title>Complete genome sequence of Streptococcus troglodytae TKU31 isolated from the oral cavity of a chimpanzee (Pan troglodytes).</title>
        <authorList>
            <person name="Okamoto M."/>
            <person name="Naito M."/>
            <person name="Miyanohara M."/>
            <person name="Imai S."/>
            <person name="Nomura Y."/>
            <person name="Saito W."/>
            <person name="Momoi Y."/>
            <person name="Takada K."/>
            <person name="Miyabe-Nishiwaki T."/>
            <person name="Tomonaga M."/>
            <person name="Hanada N."/>
        </authorList>
    </citation>
    <scope>NUCLEOTIDE SEQUENCE [LARGE SCALE GENOMIC DNA]</scope>
    <source>
        <strain evidence="2">TKU 31</strain>
    </source>
</reference>
<name>A0A1L7LHE8_9STRE</name>
<dbReference type="AlphaFoldDB" id="A0A1L7LHE8"/>
<evidence type="ECO:0000313" key="2">
    <source>
        <dbReference type="Proteomes" id="UP000217758"/>
    </source>
</evidence>
<dbReference type="KEGG" id="strg:SRT_03740"/>
<sequence length="54" mass="6407">MHPNYVGINPREKNISMEYVSIFDENLLLGIKLDRKNYYFYLATMHEISNLKLG</sequence>
<keyword evidence="2" id="KW-1185">Reference proteome</keyword>
<organism evidence="1 2">
    <name type="scientific">Streptococcus troglodytae</name>
    <dbReference type="NCBI Taxonomy" id="1111760"/>
    <lineage>
        <taxon>Bacteria</taxon>
        <taxon>Bacillati</taxon>
        <taxon>Bacillota</taxon>
        <taxon>Bacilli</taxon>
        <taxon>Lactobacillales</taxon>
        <taxon>Streptococcaceae</taxon>
        <taxon>Streptococcus</taxon>
    </lineage>
</organism>
<accession>A0A1L7LHE8</accession>